<dbReference type="KEGG" id="mmyr:MXMO3_01380"/>
<dbReference type="Proteomes" id="UP000258927">
    <property type="component" value="Chromosome"/>
</dbReference>
<keyword evidence="4" id="KW-1185">Reference proteome</keyword>
<protein>
    <recommendedName>
        <fullName evidence="2">HMA domain-containing protein</fullName>
    </recommendedName>
</protein>
<gene>
    <name evidence="3" type="ORF">MXMO3_01380</name>
</gene>
<dbReference type="GO" id="GO:0046872">
    <property type="term" value="F:metal ion binding"/>
    <property type="evidence" value="ECO:0007669"/>
    <property type="project" value="UniProtKB-KW"/>
</dbReference>
<evidence type="ECO:0000313" key="4">
    <source>
        <dbReference type="Proteomes" id="UP000258927"/>
    </source>
</evidence>
<reference evidence="3 4" key="1">
    <citation type="submission" date="2017-05" db="EMBL/GenBank/DDBJ databases">
        <title>Genome Analysis of Maritalea myrionectae HL2708#5.</title>
        <authorList>
            <consortium name="Cotde Inc.-PKNU"/>
            <person name="Jang D."/>
            <person name="Oh H.-M."/>
        </authorList>
    </citation>
    <scope>NUCLEOTIDE SEQUENCE [LARGE SCALE GENOMIC DNA]</scope>
    <source>
        <strain evidence="3 4">HL2708#5</strain>
    </source>
</reference>
<name>A0A2R4MD31_9HYPH</name>
<evidence type="ECO:0000256" key="1">
    <source>
        <dbReference type="ARBA" id="ARBA00022723"/>
    </source>
</evidence>
<dbReference type="PROSITE" id="PS01047">
    <property type="entry name" value="HMA_1"/>
    <property type="match status" value="1"/>
</dbReference>
<evidence type="ECO:0000313" key="3">
    <source>
        <dbReference type="EMBL" id="AVX03910.1"/>
    </source>
</evidence>
<dbReference type="PROSITE" id="PS50846">
    <property type="entry name" value="HMA_2"/>
    <property type="match status" value="1"/>
</dbReference>
<dbReference type="RefSeq" id="WP_117395381.1">
    <property type="nucleotide sequence ID" value="NZ_CP021330.1"/>
</dbReference>
<dbReference type="SUPFAM" id="SSF55008">
    <property type="entry name" value="HMA, heavy metal-associated domain"/>
    <property type="match status" value="1"/>
</dbReference>
<dbReference type="InterPro" id="IPR017969">
    <property type="entry name" value="Heavy-metal-associated_CS"/>
</dbReference>
<dbReference type="Gene3D" id="3.30.70.100">
    <property type="match status" value="1"/>
</dbReference>
<dbReference type="InterPro" id="IPR006121">
    <property type="entry name" value="HMA_dom"/>
</dbReference>
<sequence length="66" mass="6873">MTKFNVPDMTCGHCEATVRKAIGEIDGTADVKVDLSANKIDVTSTANNDDILAALDEAGYPSSIAS</sequence>
<dbReference type="InterPro" id="IPR036163">
    <property type="entry name" value="HMA_dom_sf"/>
</dbReference>
<dbReference type="CDD" id="cd00371">
    <property type="entry name" value="HMA"/>
    <property type="match status" value="1"/>
</dbReference>
<feature type="domain" description="HMA" evidence="2">
    <location>
        <begin position="1"/>
        <end position="63"/>
    </location>
</feature>
<dbReference type="EMBL" id="CP021330">
    <property type="protein sequence ID" value="AVX03910.1"/>
    <property type="molecule type" value="Genomic_DNA"/>
</dbReference>
<organism evidence="3 4">
    <name type="scientific">Maritalea myrionectae</name>
    <dbReference type="NCBI Taxonomy" id="454601"/>
    <lineage>
        <taxon>Bacteria</taxon>
        <taxon>Pseudomonadati</taxon>
        <taxon>Pseudomonadota</taxon>
        <taxon>Alphaproteobacteria</taxon>
        <taxon>Hyphomicrobiales</taxon>
        <taxon>Devosiaceae</taxon>
        <taxon>Maritalea</taxon>
    </lineage>
</organism>
<dbReference type="Pfam" id="PF00403">
    <property type="entry name" value="HMA"/>
    <property type="match status" value="1"/>
</dbReference>
<evidence type="ECO:0000259" key="2">
    <source>
        <dbReference type="PROSITE" id="PS50846"/>
    </source>
</evidence>
<dbReference type="AlphaFoldDB" id="A0A2R4MD31"/>
<proteinExistence type="predicted"/>
<keyword evidence="1" id="KW-0479">Metal-binding</keyword>
<accession>A0A2R4MD31</accession>